<dbReference type="EMBL" id="CAJPIZ010005558">
    <property type="protein sequence ID" value="CAG2108724.1"/>
    <property type="molecule type" value="Genomic_DNA"/>
</dbReference>
<organism evidence="1">
    <name type="scientific">Medioppia subpectinata</name>
    <dbReference type="NCBI Taxonomy" id="1979941"/>
    <lineage>
        <taxon>Eukaryota</taxon>
        <taxon>Metazoa</taxon>
        <taxon>Ecdysozoa</taxon>
        <taxon>Arthropoda</taxon>
        <taxon>Chelicerata</taxon>
        <taxon>Arachnida</taxon>
        <taxon>Acari</taxon>
        <taxon>Acariformes</taxon>
        <taxon>Sarcoptiformes</taxon>
        <taxon>Oribatida</taxon>
        <taxon>Brachypylina</taxon>
        <taxon>Oppioidea</taxon>
        <taxon>Oppiidae</taxon>
        <taxon>Medioppia</taxon>
    </lineage>
</organism>
<dbReference type="Pfam" id="PF10300">
    <property type="entry name" value="Iml2-TPR_39"/>
    <property type="match status" value="1"/>
</dbReference>
<evidence type="ECO:0000313" key="2">
    <source>
        <dbReference type="Proteomes" id="UP000759131"/>
    </source>
</evidence>
<dbReference type="Proteomes" id="UP000759131">
    <property type="component" value="Unassembled WGS sequence"/>
</dbReference>
<reference evidence="1" key="1">
    <citation type="submission" date="2020-11" db="EMBL/GenBank/DDBJ databases">
        <authorList>
            <person name="Tran Van P."/>
        </authorList>
    </citation>
    <scope>NUCLEOTIDE SEQUENCE</scope>
</reference>
<protein>
    <submittedName>
        <fullName evidence="1">Uncharacterized protein</fullName>
    </submittedName>
</protein>
<dbReference type="AlphaFoldDB" id="A0A7R9KU53"/>
<evidence type="ECO:0000313" key="1">
    <source>
        <dbReference type="EMBL" id="CAD7628294.1"/>
    </source>
</evidence>
<feature type="non-terminal residue" evidence="1">
    <location>
        <position position="1"/>
    </location>
</feature>
<gene>
    <name evidence="1" type="ORF">OSB1V03_LOCUS8716</name>
</gene>
<sequence>CLSIDELIDSQLNILTTIFESNDFESVITQTDPYINTTGLTLDESDLKTANESVCQTIDLCKRLKRRKLFPNLSAKFGKTSCDKYTDEELHAELTYAMVIGCCAALELIQCHNLKNLAKIIVSNYI</sequence>
<name>A0A7R9KU53_9ACAR</name>
<dbReference type="InterPro" id="IPR019412">
    <property type="entry name" value="IML2/TPR_39"/>
</dbReference>
<accession>A0A7R9KU53</accession>
<dbReference type="EMBL" id="OC860133">
    <property type="protein sequence ID" value="CAD7628294.1"/>
    <property type="molecule type" value="Genomic_DNA"/>
</dbReference>
<keyword evidence="2" id="KW-1185">Reference proteome</keyword>
<proteinExistence type="predicted"/>